<feature type="compositionally biased region" description="Low complexity" evidence="1">
    <location>
        <begin position="232"/>
        <end position="246"/>
    </location>
</feature>
<accession>A0A9P4NCJ7</accession>
<feature type="compositionally biased region" description="Polar residues" evidence="1">
    <location>
        <begin position="465"/>
        <end position="484"/>
    </location>
</feature>
<feature type="region of interest" description="Disordered" evidence="1">
    <location>
        <begin position="679"/>
        <end position="723"/>
    </location>
</feature>
<dbReference type="SMART" id="SM00671">
    <property type="entry name" value="SEL1"/>
    <property type="match status" value="3"/>
</dbReference>
<dbReference type="OrthoDB" id="2384430at2759"/>
<reference evidence="3" key="1">
    <citation type="journal article" date="2020" name="Stud. Mycol.">
        <title>101 Dothideomycetes genomes: A test case for predicting lifestyles and emergence of pathogens.</title>
        <authorList>
            <person name="Haridas S."/>
            <person name="Albert R."/>
            <person name="Binder M."/>
            <person name="Bloem J."/>
            <person name="LaButti K."/>
            <person name="Salamov A."/>
            <person name="Andreopoulos B."/>
            <person name="Baker S."/>
            <person name="Barry K."/>
            <person name="Bills G."/>
            <person name="Bluhm B."/>
            <person name="Cannon C."/>
            <person name="Castanera R."/>
            <person name="Culley D."/>
            <person name="Daum C."/>
            <person name="Ezra D."/>
            <person name="Gonzalez J."/>
            <person name="Henrissat B."/>
            <person name="Kuo A."/>
            <person name="Liang C."/>
            <person name="Lipzen A."/>
            <person name="Lutzoni F."/>
            <person name="Magnuson J."/>
            <person name="Mondo S."/>
            <person name="Nolan M."/>
            <person name="Ohm R."/>
            <person name="Pangilinan J."/>
            <person name="Park H.-J."/>
            <person name="Ramirez L."/>
            <person name="Alfaro M."/>
            <person name="Sun H."/>
            <person name="Tritt A."/>
            <person name="Yoshinaga Y."/>
            <person name="Zwiers L.-H."/>
            <person name="Turgeon B."/>
            <person name="Goodwin S."/>
            <person name="Spatafora J."/>
            <person name="Crous P."/>
            <person name="Grigoriev I."/>
        </authorList>
    </citation>
    <scope>NUCLEOTIDE SEQUENCE [LARGE SCALE GENOMIC DNA]</scope>
    <source>
        <strain evidence="3">CBS 304.66</strain>
    </source>
</reference>
<dbReference type="Pfam" id="PF08238">
    <property type="entry name" value="Sel1"/>
    <property type="match status" value="3"/>
</dbReference>
<dbReference type="PANTHER" id="PTHR43628">
    <property type="entry name" value="ACTIVATOR OF C KINASE PROTEIN 1-RELATED"/>
    <property type="match status" value="1"/>
</dbReference>
<evidence type="ECO:0000313" key="3">
    <source>
        <dbReference type="Proteomes" id="UP000800093"/>
    </source>
</evidence>
<feature type="compositionally biased region" description="Polar residues" evidence="1">
    <location>
        <begin position="188"/>
        <end position="218"/>
    </location>
</feature>
<dbReference type="InterPro" id="IPR052945">
    <property type="entry name" value="Mitotic_Regulator"/>
</dbReference>
<feature type="compositionally biased region" description="Polar residues" evidence="1">
    <location>
        <begin position="14"/>
        <end position="28"/>
    </location>
</feature>
<sequence length="723" mass="79792">MVNRPDRPGGLDFRSQTYDPAHSVSNLSPGDLPSPRAGEVPPALSPLDALALQGRMLAKRFELENKNGRRISRLPPLTIQNEFGNRSGYFSSLSNSSVNSPADDDLPPASPQSKKSPHEHVAADKHKSFYPQFGGPDPYHEHSLPFRNNLSPIGEAKPTTSPRQDYFSLPRSQSPEQVEPQIGLQEATPVTPSIPLSSSQPFLRQQQTRQPSSDSLSVKRQAHPGLLPPRSPTSSRSPRVSPSIRSVPEDSSDEAEDMSLGGSYDSLQARNLSPSSSLSRSHSPFAPFAHPSIPRSPSLSSEHSVGSSRLPRPAFNFSRPMSSASRPSVDVRPSIDAPSRQASDESTYMRPSFESYPHRQDSTDTPITNYTNDVVHTPVSMTSEDFRRSTDLTNNPAPSYTYSKFNLPRGRTLDRQSIGIEDFLNSQITWDQPTQNQNQPARPPSPPSPPHSFDQQRPHYEPTLSRGTSTDQGAPSLTSSNSTIRGRPSGSAEVTAQEHCDKGVEFHEAGEFLKSTYHFRLAARAGLPEGMFWYGLACRHGWGMRENKPEGMQWLRRAVDSGQLEVAEDEDQTKHGQPTDIVKRNKHKAQYAVAIYELGKCYMNGWGTAQDKSLALRCYEIAGNWGDADALVETGYCYAEGVGCKKDMKKAARFYRAAEAKGVSMVGNSWIYKDKYMDDGSTVSDARSVRSGRSVKKDTSEKKPRDKSRTRTIFGRKKSGAQG</sequence>
<feature type="region of interest" description="Disordered" evidence="1">
    <location>
        <begin position="432"/>
        <end position="498"/>
    </location>
</feature>
<dbReference type="Gene3D" id="1.25.40.10">
    <property type="entry name" value="Tetratricopeptide repeat domain"/>
    <property type="match status" value="1"/>
</dbReference>
<evidence type="ECO:0000313" key="2">
    <source>
        <dbReference type="EMBL" id="KAF2270646.1"/>
    </source>
</evidence>
<feature type="compositionally biased region" description="Basic residues" evidence="1">
    <location>
        <begin position="710"/>
        <end position="723"/>
    </location>
</feature>
<dbReference type="InterPro" id="IPR006597">
    <property type="entry name" value="Sel1-like"/>
</dbReference>
<feature type="compositionally biased region" description="Pro residues" evidence="1">
    <location>
        <begin position="441"/>
        <end position="450"/>
    </location>
</feature>
<feature type="region of interest" description="Disordered" evidence="1">
    <location>
        <begin position="385"/>
        <end position="407"/>
    </location>
</feature>
<gene>
    <name evidence="2" type="ORF">CC78DRAFT_539147</name>
</gene>
<comment type="caution">
    <text evidence="2">The sequence shown here is derived from an EMBL/GenBank/DDBJ whole genome shotgun (WGS) entry which is preliminary data.</text>
</comment>
<feature type="compositionally biased region" description="Basic and acidic residues" evidence="1">
    <location>
        <begin position="116"/>
        <end position="127"/>
    </location>
</feature>
<proteinExistence type="predicted"/>
<dbReference type="GO" id="GO:0010972">
    <property type="term" value="P:negative regulation of G2/M transition of mitotic cell cycle"/>
    <property type="evidence" value="ECO:0007669"/>
    <property type="project" value="TreeGrafter"/>
</dbReference>
<dbReference type="Proteomes" id="UP000800093">
    <property type="component" value="Unassembled WGS sequence"/>
</dbReference>
<dbReference type="InterPro" id="IPR011990">
    <property type="entry name" value="TPR-like_helical_dom_sf"/>
</dbReference>
<feature type="region of interest" description="Disordered" evidence="1">
    <location>
        <begin position="94"/>
        <end position="372"/>
    </location>
</feature>
<feature type="compositionally biased region" description="Basic and acidic residues" evidence="1">
    <location>
        <begin position="695"/>
        <end position="709"/>
    </location>
</feature>
<dbReference type="AlphaFoldDB" id="A0A9P4NCJ7"/>
<feature type="compositionally biased region" description="Polar residues" evidence="1">
    <location>
        <begin position="295"/>
        <end position="307"/>
    </location>
</feature>
<protein>
    <recommendedName>
        <fullName evidence="4">HCP-like protein</fullName>
    </recommendedName>
</protein>
<feature type="compositionally biased region" description="Polar residues" evidence="1">
    <location>
        <begin position="391"/>
        <end position="404"/>
    </location>
</feature>
<feature type="region of interest" description="Disordered" evidence="1">
    <location>
        <begin position="1"/>
        <end position="45"/>
    </location>
</feature>
<evidence type="ECO:0000256" key="1">
    <source>
        <dbReference type="SAM" id="MobiDB-lite"/>
    </source>
</evidence>
<dbReference type="GO" id="GO:0032153">
    <property type="term" value="C:cell division site"/>
    <property type="evidence" value="ECO:0007669"/>
    <property type="project" value="TreeGrafter"/>
</dbReference>
<name>A0A9P4NCJ7_9PLEO</name>
<evidence type="ECO:0008006" key="4">
    <source>
        <dbReference type="Google" id="ProtNLM"/>
    </source>
</evidence>
<organism evidence="2 3">
    <name type="scientific">Lojkania enalia</name>
    <dbReference type="NCBI Taxonomy" id="147567"/>
    <lineage>
        <taxon>Eukaryota</taxon>
        <taxon>Fungi</taxon>
        <taxon>Dikarya</taxon>
        <taxon>Ascomycota</taxon>
        <taxon>Pezizomycotina</taxon>
        <taxon>Dothideomycetes</taxon>
        <taxon>Pleosporomycetidae</taxon>
        <taxon>Pleosporales</taxon>
        <taxon>Pleosporales incertae sedis</taxon>
        <taxon>Lojkania</taxon>
    </lineage>
</organism>
<feature type="compositionally biased region" description="Polar residues" evidence="1">
    <location>
        <begin position="363"/>
        <end position="372"/>
    </location>
</feature>
<dbReference type="SUPFAM" id="SSF81901">
    <property type="entry name" value="HCP-like"/>
    <property type="match status" value="1"/>
</dbReference>
<keyword evidence="3" id="KW-1185">Reference proteome</keyword>
<feature type="compositionally biased region" description="Low complexity" evidence="1">
    <location>
        <begin position="272"/>
        <end position="284"/>
    </location>
</feature>
<dbReference type="EMBL" id="ML986579">
    <property type="protein sequence ID" value="KAF2270646.1"/>
    <property type="molecule type" value="Genomic_DNA"/>
</dbReference>
<dbReference type="PANTHER" id="PTHR43628:SF11">
    <property type="entry name" value="PROTEIN DSF2"/>
    <property type="match status" value="1"/>
</dbReference>